<accession>A0AAX4AXU3</accession>
<organism evidence="1 2">
    <name type="scientific">Streptococcus parasanguinis</name>
    <dbReference type="NCBI Taxonomy" id="1318"/>
    <lineage>
        <taxon>Bacteria</taxon>
        <taxon>Bacillati</taxon>
        <taxon>Bacillota</taxon>
        <taxon>Bacilli</taxon>
        <taxon>Lactobacillales</taxon>
        <taxon>Streptococcaceae</taxon>
        <taxon>Streptococcus</taxon>
    </lineage>
</organism>
<dbReference type="AlphaFoldDB" id="A0AAX4AXU3"/>
<reference evidence="1" key="1">
    <citation type="submission" date="2023-09" db="EMBL/GenBank/DDBJ databases">
        <title>Streptococcus_parasanguinius_hifiasm_complete_genome_Zymo_Research_ D6332.</title>
        <authorList>
            <person name="Damerum A."/>
        </authorList>
    </citation>
    <scope>NUCLEOTIDE SEQUENCE</scope>
    <source>
        <strain evidence="1">B-1756</strain>
    </source>
</reference>
<dbReference type="RefSeq" id="WP_003010099.1">
    <property type="nucleotide sequence ID" value="NZ_CP133988.1"/>
</dbReference>
<sequence>MKVFLKKITVILFLGVVFIRFNSVTNLDFNIVQPNNIGTGIDPGPANFK</sequence>
<dbReference type="EMBL" id="CP133988">
    <property type="protein sequence ID" value="WNB83378.1"/>
    <property type="molecule type" value="Genomic_DNA"/>
</dbReference>
<evidence type="ECO:0000313" key="2">
    <source>
        <dbReference type="Proteomes" id="UP001248323"/>
    </source>
</evidence>
<protein>
    <submittedName>
        <fullName evidence="1">Uncharacterized protein</fullName>
    </submittedName>
</protein>
<dbReference type="Proteomes" id="UP001248323">
    <property type="component" value="Chromosome"/>
</dbReference>
<proteinExistence type="predicted"/>
<evidence type="ECO:0000313" key="1">
    <source>
        <dbReference type="EMBL" id="WNB83378.1"/>
    </source>
</evidence>
<name>A0AAX4AXU3_STRPA</name>
<gene>
    <name evidence="1" type="ORF">RDV49_00430</name>
</gene>